<evidence type="ECO:0000259" key="9">
    <source>
        <dbReference type="PROSITE" id="PS50929"/>
    </source>
</evidence>
<evidence type="ECO:0000256" key="5">
    <source>
        <dbReference type="ARBA" id="ARBA00022989"/>
    </source>
</evidence>
<keyword evidence="2 7" id="KW-0812">Transmembrane</keyword>
<dbReference type="PANTHER" id="PTHR24221">
    <property type="entry name" value="ATP-BINDING CASSETTE SUB-FAMILY B"/>
    <property type="match status" value="1"/>
</dbReference>
<dbReference type="Proteomes" id="UP000523795">
    <property type="component" value="Unassembled WGS sequence"/>
</dbReference>
<proteinExistence type="predicted"/>
<feature type="domain" description="ABC transmembrane type-1" evidence="9">
    <location>
        <begin position="1"/>
        <end position="67"/>
    </location>
</feature>
<reference evidence="10 11" key="1">
    <citation type="submission" date="2020-04" db="EMBL/GenBank/DDBJ databases">
        <authorList>
            <person name="Liu S."/>
        </authorList>
    </citation>
    <scope>NUCLEOTIDE SEQUENCE [LARGE SCALE GENOMIC DNA]</scope>
    <source>
        <strain evidence="10 11">CGMCC 1.15091</strain>
    </source>
</reference>
<dbReference type="Gene3D" id="3.40.50.300">
    <property type="entry name" value="P-loop containing nucleotide triphosphate hydrolases"/>
    <property type="match status" value="1"/>
</dbReference>
<evidence type="ECO:0000256" key="1">
    <source>
        <dbReference type="ARBA" id="ARBA00004651"/>
    </source>
</evidence>
<comment type="caution">
    <text evidence="10">The sequence shown here is derived from an EMBL/GenBank/DDBJ whole genome shotgun (WGS) entry which is preliminary data.</text>
</comment>
<evidence type="ECO:0000256" key="6">
    <source>
        <dbReference type="ARBA" id="ARBA00023136"/>
    </source>
</evidence>
<evidence type="ECO:0000256" key="4">
    <source>
        <dbReference type="ARBA" id="ARBA00022840"/>
    </source>
</evidence>
<organism evidence="10 11">
    <name type="scientific">Arthrobacter deserti</name>
    <dbReference type="NCBI Taxonomy" id="1742687"/>
    <lineage>
        <taxon>Bacteria</taxon>
        <taxon>Bacillati</taxon>
        <taxon>Actinomycetota</taxon>
        <taxon>Actinomycetes</taxon>
        <taxon>Micrococcales</taxon>
        <taxon>Micrococcaceae</taxon>
        <taxon>Arthrobacter</taxon>
    </lineage>
</organism>
<evidence type="ECO:0000256" key="7">
    <source>
        <dbReference type="SAM" id="Phobius"/>
    </source>
</evidence>
<name>A0ABX1JS60_9MICC</name>
<evidence type="ECO:0000256" key="2">
    <source>
        <dbReference type="ARBA" id="ARBA00022692"/>
    </source>
</evidence>
<dbReference type="SMART" id="SM00382">
    <property type="entry name" value="AAA"/>
    <property type="match status" value="1"/>
</dbReference>
<evidence type="ECO:0000313" key="10">
    <source>
        <dbReference type="EMBL" id="NKX51644.1"/>
    </source>
</evidence>
<dbReference type="InterPro" id="IPR017871">
    <property type="entry name" value="ABC_transporter-like_CS"/>
</dbReference>
<dbReference type="PROSITE" id="PS50929">
    <property type="entry name" value="ABC_TM1F"/>
    <property type="match status" value="1"/>
</dbReference>
<feature type="non-terminal residue" evidence="10">
    <location>
        <position position="1"/>
    </location>
</feature>
<dbReference type="PROSITE" id="PS00211">
    <property type="entry name" value="ABC_TRANSPORTER_1"/>
    <property type="match status" value="1"/>
</dbReference>
<dbReference type="PANTHER" id="PTHR24221:SF654">
    <property type="entry name" value="ATP-BINDING CASSETTE SUB-FAMILY B MEMBER 6"/>
    <property type="match status" value="1"/>
</dbReference>
<dbReference type="PROSITE" id="PS50893">
    <property type="entry name" value="ABC_TRANSPORTER_2"/>
    <property type="match status" value="1"/>
</dbReference>
<keyword evidence="6 7" id="KW-0472">Membrane</keyword>
<comment type="subcellular location">
    <subcellularLocation>
        <location evidence="1">Cell membrane</location>
        <topology evidence="1">Multi-pass membrane protein</topology>
    </subcellularLocation>
</comment>
<dbReference type="Gene3D" id="1.20.1560.10">
    <property type="entry name" value="ABC transporter type 1, transmembrane domain"/>
    <property type="match status" value="1"/>
</dbReference>
<feature type="domain" description="ABC transporter" evidence="8">
    <location>
        <begin position="101"/>
        <end position="354"/>
    </location>
</feature>
<dbReference type="InterPro" id="IPR003439">
    <property type="entry name" value="ABC_transporter-like_ATP-bd"/>
</dbReference>
<evidence type="ECO:0000313" key="11">
    <source>
        <dbReference type="Proteomes" id="UP000523795"/>
    </source>
</evidence>
<dbReference type="InterPro" id="IPR003593">
    <property type="entry name" value="AAA+_ATPase"/>
</dbReference>
<feature type="transmembrane region" description="Helical" evidence="7">
    <location>
        <begin position="6"/>
        <end position="29"/>
    </location>
</feature>
<sequence length="363" mass="38753">SAVLQWVFVTALTLVSALALALVYGLGGYYAITGRLAPGDVVVLALLLTRLYAPLTALANARVEIASALVSFERVFEVLDLEPLIKERPGAREVPAGPVSVEFKDVHFAYPSADKVSLASLEEVATLDTRGGEEVLHGVSFRVEPGQTEALVGSSGAGKSTIAQLLARLYDVDSGAVELSGIDVRDLSFAAMRSTIGMVTQDGHLFHESIRSNLLLARPGASDEQMWEVLRRARLEELVASLPDGLDTMVGERGYRLSGGERQRMTIARLLLAQPRVVILDEATAALDSTSEAAVQAALTAALAGRTAVVIAHRLSTIRSADQILVVEGGRIVERGTHGQLLALDGRYAELYRTQFQTQPTGA</sequence>
<keyword evidence="3" id="KW-0547">Nucleotide-binding</keyword>
<dbReference type="GO" id="GO:0005524">
    <property type="term" value="F:ATP binding"/>
    <property type="evidence" value="ECO:0007669"/>
    <property type="project" value="UniProtKB-KW"/>
</dbReference>
<dbReference type="InterPro" id="IPR011527">
    <property type="entry name" value="ABC1_TM_dom"/>
</dbReference>
<dbReference type="InterPro" id="IPR039421">
    <property type="entry name" value="Type_1_exporter"/>
</dbReference>
<protein>
    <submittedName>
        <fullName evidence="10">ABC transporter ATP-binding protein</fullName>
    </submittedName>
</protein>
<dbReference type="EMBL" id="JAAZSR010000272">
    <property type="protein sequence ID" value="NKX51644.1"/>
    <property type="molecule type" value="Genomic_DNA"/>
</dbReference>
<dbReference type="InterPro" id="IPR027417">
    <property type="entry name" value="P-loop_NTPase"/>
</dbReference>
<dbReference type="SUPFAM" id="SSF52540">
    <property type="entry name" value="P-loop containing nucleoside triphosphate hydrolases"/>
    <property type="match status" value="1"/>
</dbReference>
<keyword evidence="11" id="KW-1185">Reference proteome</keyword>
<accession>A0ABX1JS60</accession>
<evidence type="ECO:0000259" key="8">
    <source>
        <dbReference type="PROSITE" id="PS50893"/>
    </source>
</evidence>
<dbReference type="InterPro" id="IPR036640">
    <property type="entry name" value="ABC1_TM_sf"/>
</dbReference>
<keyword evidence="4 10" id="KW-0067">ATP-binding</keyword>
<gene>
    <name evidence="10" type="ORF">HER39_13935</name>
</gene>
<dbReference type="Pfam" id="PF00005">
    <property type="entry name" value="ABC_tran"/>
    <property type="match status" value="1"/>
</dbReference>
<keyword evidence="5 7" id="KW-1133">Transmembrane helix</keyword>
<dbReference type="SUPFAM" id="SSF90123">
    <property type="entry name" value="ABC transporter transmembrane region"/>
    <property type="match status" value="1"/>
</dbReference>
<evidence type="ECO:0000256" key="3">
    <source>
        <dbReference type="ARBA" id="ARBA00022741"/>
    </source>
</evidence>